<reference evidence="1" key="1">
    <citation type="journal article" date="2021" name="PeerJ">
        <title>Extensive microbial diversity within the chicken gut microbiome revealed by metagenomics and culture.</title>
        <authorList>
            <person name="Gilroy R."/>
            <person name="Ravi A."/>
            <person name="Getino M."/>
            <person name="Pursley I."/>
            <person name="Horton D.L."/>
            <person name="Alikhan N.F."/>
            <person name="Baker D."/>
            <person name="Gharbi K."/>
            <person name="Hall N."/>
            <person name="Watson M."/>
            <person name="Adriaenssens E.M."/>
            <person name="Foster-Nyarko E."/>
            <person name="Jarju S."/>
            <person name="Secka A."/>
            <person name="Antonio M."/>
            <person name="Oren A."/>
            <person name="Chaudhuri R.R."/>
            <person name="La Ragione R."/>
            <person name="Hildebrand F."/>
            <person name="Pallen M.J."/>
        </authorList>
    </citation>
    <scope>NUCLEOTIDE SEQUENCE</scope>
    <source>
        <strain evidence="1">CHK169-4300</strain>
    </source>
</reference>
<reference evidence="1" key="2">
    <citation type="submission" date="2021-04" db="EMBL/GenBank/DDBJ databases">
        <authorList>
            <person name="Gilroy R."/>
        </authorList>
    </citation>
    <scope>NUCLEOTIDE SEQUENCE</scope>
    <source>
        <strain evidence="1">CHK169-4300</strain>
    </source>
</reference>
<dbReference type="AlphaFoldDB" id="A0A9D2JZ25"/>
<dbReference type="EMBL" id="DXAZ01000143">
    <property type="protein sequence ID" value="HIZ71798.1"/>
    <property type="molecule type" value="Genomic_DNA"/>
</dbReference>
<proteinExistence type="predicted"/>
<dbReference type="Proteomes" id="UP000824106">
    <property type="component" value="Unassembled WGS sequence"/>
</dbReference>
<sequence length="95" mass="10844">SASKNASAAHGSKRYSTVYRKVGDESWKELAEGLPRKDAYTHHLANDPKQIGAFYAMNNFGIFHLDKGSKTWEKTSIPWEPYKNQRAYCFVVKAF</sequence>
<comment type="caution">
    <text evidence="1">The sequence shown here is derived from an EMBL/GenBank/DDBJ whole genome shotgun (WGS) entry which is preliminary data.</text>
</comment>
<accession>A0A9D2JZ25</accession>
<name>A0A9D2JZ25_9LACT</name>
<evidence type="ECO:0000313" key="2">
    <source>
        <dbReference type="Proteomes" id="UP000824106"/>
    </source>
</evidence>
<gene>
    <name evidence="1" type="ORF">H9808_08570</name>
</gene>
<feature type="non-terminal residue" evidence="1">
    <location>
        <position position="1"/>
    </location>
</feature>
<organism evidence="1 2">
    <name type="scientific">Candidatus Atopostipes pullistercoris</name>
    <dbReference type="NCBI Taxonomy" id="2838467"/>
    <lineage>
        <taxon>Bacteria</taxon>
        <taxon>Bacillati</taxon>
        <taxon>Bacillota</taxon>
        <taxon>Bacilli</taxon>
        <taxon>Lactobacillales</taxon>
        <taxon>Carnobacteriaceae</taxon>
        <taxon>Atopostipes</taxon>
    </lineage>
</organism>
<protein>
    <submittedName>
        <fullName evidence="1">Uncharacterized protein</fullName>
    </submittedName>
</protein>
<evidence type="ECO:0000313" key="1">
    <source>
        <dbReference type="EMBL" id="HIZ71798.1"/>
    </source>
</evidence>